<evidence type="ECO:0000313" key="1">
    <source>
        <dbReference type="EMBL" id="MBC5615505.1"/>
    </source>
</evidence>
<reference evidence="1 2" key="1">
    <citation type="submission" date="2020-08" db="EMBL/GenBank/DDBJ databases">
        <title>Genome public.</title>
        <authorList>
            <person name="Liu C."/>
            <person name="Sun Q."/>
        </authorList>
    </citation>
    <scope>NUCLEOTIDE SEQUENCE [LARGE SCALE GENOMIC DNA]</scope>
    <source>
        <strain evidence="1 2">New-7</strain>
    </source>
</reference>
<evidence type="ECO:0000313" key="2">
    <source>
        <dbReference type="Proteomes" id="UP000636891"/>
    </source>
</evidence>
<dbReference type="EMBL" id="JACOOK010000001">
    <property type="protein sequence ID" value="MBC5615505.1"/>
    <property type="molecule type" value="Genomic_DNA"/>
</dbReference>
<gene>
    <name evidence="1" type="ORF">H8S08_00530</name>
</gene>
<dbReference type="Proteomes" id="UP000636891">
    <property type="component" value="Unassembled WGS sequence"/>
</dbReference>
<dbReference type="Gene3D" id="3.20.20.80">
    <property type="entry name" value="Glycosidases"/>
    <property type="match status" value="1"/>
</dbReference>
<keyword evidence="2" id="KW-1185">Reference proteome</keyword>
<organism evidence="1 2">
    <name type="scientific">Alistipes hominis</name>
    <dbReference type="NCBI Taxonomy" id="2763015"/>
    <lineage>
        <taxon>Bacteria</taxon>
        <taxon>Pseudomonadati</taxon>
        <taxon>Bacteroidota</taxon>
        <taxon>Bacteroidia</taxon>
        <taxon>Bacteroidales</taxon>
        <taxon>Rikenellaceae</taxon>
        <taxon>Alistipes</taxon>
    </lineage>
</organism>
<name>A0ABR7CJF8_9BACT</name>
<sequence length="579" mass="67205">MWTATDPLGRKLPDYEQAGTKKKNKYIAMFYWTWHNPNMVSYGTVGNISQILKENPNAIKEKDNPVWDRGGSNTHFWGEPLFGYYRTTDPYVLRKHAEMLADAGVDVVFFDCTNAPFLWDESYNALMKTWDQARKDGVKVPKISFLLPFGPSDASYDMIKRLYNDVYKVRKYQNLWFTWQGKPMLMGYNDNIPTNNAEDREMKNFFTFRPGQADYVNGPSNNTQWGWLEIYPQNKYAYNEEVAVGVAQNTCASNYYHASAFNIPGTLGRSYTGKNKSWDTRPDSYLYGANFQEQWDRGIQLDPYLIFVTGWNEYIAGKWDTGWQGDPFSFVDQFDWEHSRDIEPNNEWWDADGNYRGDTYYYQLIQNVRKFKGMTQREYASETKTIKLDSMAAWTDVKPDFRHYKGNAIKRAHAGHADKYYNSSLGRNDIVDAKIARDAEYIYFYVETASAMTSPQDENWMMLFIDIDRNKSTGWEGYDYVVNYETPDASTGTVSKNVGGKCEWDKAGDFDYVVKGNKMAIRMKRSVLGIKDKIDLEFKWVDNMPKNTESGKPEYNASQFYTCGDAAPGARFNFIYTVK</sequence>
<protein>
    <submittedName>
        <fullName evidence="1">Uncharacterized protein</fullName>
    </submittedName>
</protein>
<comment type="caution">
    <text evidence="1">The sequence shown here is derived from an EMBL/GenBank/DDBJ whole genome shotgun (WGS) entry which is preliminary data.</text>
</comment>
<proteinExistence type="predicted"/>
<accession>A0ABR7CJF8</accession>